<dbReference type="STRING" id="318479.A0A0N4UK00"/>
<reference evidence="7" key="1">
    <citation type="submission" date="2017-02" db="UniProtKB">
        <authorList>
            <consortium name="WormBaseParasite"/>
        </authorList>
    </citation>
    <scope>IDENTIFICATION</scope>
</reference>
<feature type="domain" description="SHSP" evidence="3">
    <location>
        <begin position="16"/>
        <end position="111"/>
    </location>
</feature>
<dbReference type="InterPro" id="IPR008978">
    <property type="entry name" value="HSP20-like_chaperone"/>
</dbReference>
<protein>
    <submittedName>
        <fullName evidence="7">SHSP domain-containing protein</fullName>
    </submittedName>
</protein>
<name>A0A0N4UK00_DRAME</name>
<dbReference type="PANTHER" id="PTHR45640:SF35">
    <property type="entry name" value="HEAT SHOCK PROTEIN HSP-12.2"/>
    <property type="match status" value="1"/>
</dbReference>
<dbReference type="Pfam" id="PF00011">
    <property type="entry name" value="HSP20"/>
    <property type="match status" value="1"/>
</dbReference>
<dbReference type="OrthoDB" id="1431247at2759"/>
<dbReference type="Proteomes" id="UP000274756">
    <property type="component" value="Unassembled WGS sequence"/>
</dbReference>
<dbReference type="PRINTS" id="PR00299">
    <property type="entry name" value="ACRYSTALLIN"/>
</dbReference>
<dbReference type="PROSITE" id="PS01031">
    <property type="entry name" value="SHSP"/>
    <property type="match status" value="1"/>
</dbReference>
<accession>A0A0N4UK00</accession>
<proteinExistence type="inferred from homology"/>
<dbReference type="AlphaFoldDB" id="A0A0N4UK00"/>
<evidence type="ECO:0000256" key="2">
    <source>
        <dbReference type="RuleBase" id="RU003616"/>
    </source>
</evidence>
<dbReference type="CDD" id="cd06526">
    <property type="entry name" value="metazoan_ACD"/>
    <property type="match status" value="1"/>
</dbReference>
<dbReference type="InterPro" id="IPR001436">
    <property type="entry name" value="Alpha-crystallin/sHSP_animal"/>
</dbReference>
<dbReference type="EMBL" id="UYYG01000047">
    <property type="protein sequence ID" value="VDN52169.1"/>
    <property type="molecule type" value="Genomic_DNA"/>
</dbReference>
<comment type="similarity">
    <text evidence="1 2">Belongs to the small heat shock protein (HSP20) family.</text>
</comment>
<dbReference type="PANTHER" id="PTHR45640">
    <property type="entry name" value="HEAT SHOCK PROTEIN HSP-12.2-RELATED"/>
    <property type="match status" value="1"/>
</dbReference>
<keyword evidence="6" id="KW-1185">Reference proteome</keyword>
<gene>
    <name evidence="4" type="ORF">DME_LOCUS2142</name>
</gene>
<evidence type="ECO:0000313" key="6">
    <source>
        <dbReference type="Proteomes" id="UP000274756"/>
    </source>
</evidence>
<reference evidence="4 6" key="2">
    <citation type="submission" date="2018-11" db="EMBL/GenBank/DDBJ databases">
        <authorList>
            <consortium name="Pathogen Informatics"/>
        </authorList>
    </citation>
    <scope>NUCLEOTIDE SEQUENCE [LARGE SCALE GENOMIC DNA]</scope>
</reference>
<dbReference type="GO" id="GO:0009408">
    <property type="term" value="P:response to heat"/>
    <property type="evidence" value="ECO:0007669"/>
    <property type="project" value="TreeGrafter"/>
</dbReference>
<dbReference type="Proteomes" id="UP000038040">
    <property type="component" value="Unplaced"/>
</dbReference>
<evidence type="ECO:0000256" key="1">
    <source>
        <dbReference type="PROSITE-ProRule" id="PRU00285"/>
    </source>
</evidence>
<dbReference type="Gene3D" id="2.60.40.790">
    <property type="match status" value="1"/>
</dbReference>
<organism evidence="5 7">
    <name type="scientific">Dracunculus medinensis</name>
    <name type="common">Guinea worm</name>
    <dbReference type="NCBI Taxonomy" id="318479"/>
    <lineage>
        <taxon>Eukaryota</taxon>
        <taxon>Metazoa</taxon>
        <taxon>Ecdysozoa</taxon>
        <taxon>Nematoda</taxon>
        <taxon>Chromadorea</taxon>
        <taxon>Rhabditida</taxon>
        <taxon>Spirurina</taxon>
        <taxon>Dracunculoidea</taxon>
        <taxon>Dracunculidae</taxon>
        <taxon>Dracunculus</taxon>
    </lineage>
</organism>
<dbReference type="InterPro" id="IPR002068">
    <property type="entry name" value="A-crystallin/Hsp20_dom"/>
</dbReference>
<dbReference type="WBParaSite" id="DME_0000801701-mRNA-1">
    <property type="protein sequence ID" value="DME_0000801701-mRNA-1"/>
    <property type="gene ID" value="DME_0000801701"/>
</dbReference>
<dbReference type="GO" id="GO:0005634">
    <property type="term" value="C:nucleus"/>
    <property type="evidence" value="ECO:0007669"/>
    <property type="project" value="TreeGrafter"/>
</dbReference>
<sequence length="111" mass="12729">MEERRISITQPVEQWDWPLNRGGGIVQVINTDDKFEVTLEAVAFTPKEIEVKVIANQLTVHCLHEPENEKVCDIRREVNRTYNLPPDIDTKSIKSNLTPRGHLVVTANKIK</sequence>
<dbReference type="GO" id="GO:0005737">
    <property type="term" value="C:cytoplasm"/>
    <property type="evidence" value="ECO:0007669"/>
    <property type="project" value="TreeGrafter"/>
</dbReference>
<evidence type="ECO:0000313" key="5">
    <source>
        <dbReference type="Proteomes" id="UP000038040"/>
    </source>
</evidence>
<dbReference type="GO" id="GO:0051082">
    <property type="term" value="F:unfolded protein binding"/>
    <property type="evidence" value="ECO:0007669"/>
    <property type="project" value="TreeGrafter"/>
</dbReference>
<dbReference type="GO" id="GO:0042026">
    <property type="term" value="P:protein refolding"/>
    <property type="evidence" value="ECO:0007669"/>
    <property type="project" value="TreeGrafter"/>
</dbReference>
<evidence type="ECO:0000259" key="3">
    <source>
        <dbReference type="PROSITE" id="PS01031"/>
    </source>
</evidence>
<evidence type="ECO:0000313" key="4">
    <source>
        <dbReference type="EMBL" id="VDN52169.1"/>
    </source>
</evidence>
<dbReference type="SUPFAM" id="SSF49764">
    <property type="entry name" value="HSP20-like chaperones"/>
    <property type="match status" value="1"/>
</dbReference>
<evidence type="ECO:0000313" key="7">
    <source>
        <dbReference type="WBParaSite" id="DME_0000801701-mRNA-1"/>
    </source>
</evidence>